<accession>A0A0N4ZZI9</accession>
<feature type="compositionally biased region" description="Basic and acidic residues" evidence="1">
    <location>
        <begin position="654"/>
        <end position="679"/>
    </location>
</feature>
<reference evidence="3" key="1">
    <citation type="submission" date="2017-02" db="UniProtKB">
        <authorList>
            <consortium name="WormBaseParasite"/>
        </authorList>
    </citation>
    <scope>IDENTIFICATION</scope>
</reference>
<sequence length="873" mass="102266">MKNCNSSSREPISPAASAWYTTPAWNAPGSTRYRQQDNNVEIEADTVTSIAGADRSTHVERSGMGHKRPRAAAVFSSRNSLSVPKTYHIPFPLPTHSPLDSSRFSTPFDMSSDEDITPPIDSSVIRHPRTGIVAISDRDWRLFSQKPMDTVDGSGRIKKYQVCIECENFSKSFSAHYRHTTAHRQHPEEDHATFHDRYETAAREMKSWHKKMEQACKFSTQTFRRFLFPDEVVSSEIAFLSTKRKLIYIGVFNESRDPIFDKYERFLKRNSAHGSTATRELELTRKAKYSLNLMRKMYYCLTDKIFTSPLTFLTDTEKTVTLLLTSIGHVTNTSTIKNYRSALFEFLTYMSTELIEVGNNESIVTTRALMQYKERIDSSTNRAFLRNMELHRSEKMTERYQPYPFYSLLLKNLDLTVPEPLTNMTFSKYSLKVGLFIILMNGARPEMIYKIDRENVEKAYNTDEDTYWGLFRYYGKRRNLQATHVIDSELYDSIFKPYLIARSKIIKTYYPEHHTLSIKKGPLFFDSRGERFSKNINKLSKPIFENELNFDMDQHETTLYSWRKSAENVVEYLQYKGVEPTVVEDYTVTLRNHSSQVSLEYYGGRVVITDAIKRWKQLRFAETVYDPEDLRRYNSIASDDEDVHRKEIDNAILRISDDKDNEPPAKRSRKEQSDTKPESKIAIALGTENQRPAEYQDIMIPFLVNNMDVKKMHYLQLKKSGTENGKYTDEALRTMFNFVIFENCIWNELSNEVARKFLGRLKDYRKTNERISMLRTKRTLTVFRTLRICACLMISMKHLKIKKKHFFRNPEEHIEAIKNGVAKLGLKGTYRKGDHFEKTLKLLEHAVFYKYSVMDEYRMEHRNVYKLQKLHVE</sequence>
<name>A0A0N4ZZI9_PARTI</name>
<dbReference type="AlphaFoldDB" id="A0A0N4ZZI9"/>
<dbReference type="STRING" id="131310.A0A0N4ZZI9"/>
<organism evidence="2 3">
    <name type="scientific">Parastrongyloides trichosuri</name>
    <name type="common">Possum-specific nematode worm</name>
    <dbReference type="NCBI Taxonomy" id="131310"/>
    <lineage>
        <taxon>Eukaryota</taxon>
        <taxon>Metazoa</taxon>
        <taxon>Ecdysozoa</taxon>
        <taxon>Nematoda</taxon>
        <taxon>Chromadorea</taxon>
        <taxon>Rhabditida</taxon>
        <taxon>Tylenchina</taxon>
        <taxon>Panagrolaimomorpha</taxon>
        <taxon>Strongyloidoidea</taxon>
        <taxon>Strongyloididae</taxon>
        <taxon>Parastrongyloides</taxon>
    </lineage>
</organism>
<keyword evidence="2" id="KW-1185">Reference proteome</keyword>
<feature type="region of interest" description="Disordered" evidence="1">
    <location>
        <begin position="654"/>
        <end position="686"/>
    </location>
</feature>
<proteinExistence type="predicted"/>
<protein>
    <submittedName>
        <fullName evidence="3">Core-binding (CB) domain-containing protein</fullName>
    </submittedName>
</protein>
<evidence type="ECO:0000256" key="1">
    <source>
        <dbReference type="SAM" id="MobiDB-lite"/>
    </source>
</evidence>
<evidence type="ECO:0000313" key="2">
    <source>
        <dbReference type="Proteomes" id="UP000038045"/>
    </source>
</evidence>
<dbReference type="Proteomes" id="UP000038045">
    <property type="component" value="Unplaced"/>
</dbReference>
<evidence type="ECO:0000313" key="3">
    <source>
        <dbReference type="WBParaSite" id="PTRK_0001430100.1"/>
    </source>
</evidence>
<dbReference type="WBParaSite" id="PTRK_0001430100.1">
    <property type="protein sequence ID" value="PTRK_0001430100.1"/>
    <property type="gene ID" value="PTRK_0001430100"/>
</dbReference>